<name>A0ABX5DGF2_9VIBR</name>
<dbReference type="InterPro" id="IPR016377">
    <property type="entry name" value="Sucrose_GGa_phosphorylase-rel"/>
</dbReference>
<dbReference type="Gene3D" id="3.20.20.80">
    <property type="entry name" value="Glycosidases"/>
    <property type="match status" value="1"/>
</dbReference>
<keyword evidence="1" id="KW-0328">Glycosyltransferase</keyword>
<dbReference type="EMBL" id="NWTN01000005">
    <property type="protein sequence ID" value="PRQ67505.1"/>
    <property type="molecule type" value="Genomic_DNA"/>
</dbReference>
<organism evidence="5 6">
    <name type="scientific">Vibrio mediterranei</name>
    <dbReference type="NCBI Taxonomy" id="689"/>
    <lineage>
        <taxon>Bacteria</taxon>
        <taxon>Pseudomonadati</taxon>
        <taxon>Pseudomonadota</taxon>
        <taxon>Gammaproteobacteria</taxon>
        <taxon>Vibrionales</taxon>
        <taxon>Vibrionaceae</taxon>
        <taxon>Vibrio</taxon>
    </lineage>
</organism>
<gene>
    <name evidence="5" type="ORF">COR51_10630</name>
</gene>
<dbReference type="PIRSF" id="PIRSF003059">
    <property type="entry name" value="Sucrose_phosphorylase"/>
    <property type="match status" value="1"/>
</dbReference>
<keyword evidence="6" id="KW-1185">Reference proteome</keyword>
<evidence type="ECO:0000256" key="2">
    <source>
        <dbReference type="ARBA" id="ARBA00022679"/>
    </source>
</evidence>
<evidence type="ECO:0000313" key="6">
    <source>
        <dbReference type="Proteomes" id="UP000238163"/>
    </source>
</evidence>
<feature type="domain" description="Glycosyl hydrolase family 13 catalytic" evidence="4">
    <location>
        <begin position="67"/>
        <end position="486"/>
    </location>
</feature>
<keyword evidence="2" id="KW-0808">Transferase</keyword>
<dbReference type="Gene3D" id="3.90.400.10">
    <property type="entry name" value="Oligo-1,6-glucosidase, Domain 2"/>
    <property type="match status" value="1"/>
</dbReference>
<protein>
    <submittedName>
        <fullName evidence="5">Sugar phosphorylase</fullName>
    </submittedName>
</protein>
<dbReference type="InterPro" id="IPR045857">
    <property type="entry name" value="O16G_dom_2"/>
</dbReference>
<dbReference type="Pfam" id="PF00128">
    <property type="entry name" value="Alpha-amylase"/>
    <property type="match status" value="1"/>
</dbReference>
<dbReference type="SUPFAM" id="SSF51445">
    <property type="entry name" value="(Trans)glycosidases"/>
    <property type="match status" value="1"/>
</dbReference>
<feature type="coiled-coil region" evidence="3">
    <location>
        <begin position="451"/>
        <end position="478"/>
    </location>
</feature>
<dbReference type="PANTHER" id="PTHR38784">
    <property type="entry name" value="SUCROSE PHOSPHORYLASE"/>
    <property type="match status" value="1"/>
</dbReference>
<keyword evidence="3" id="KW-0175">Coiled coil</keyword>
<comment type="caution">
    <text evidence="5">The sequence shown here is derived from an EMBL/GenBank/DDBJ whole genome shotgun (WGS) entry which is preliminary data.</text>
</comment>
<dbReference type="Proteomes" id="UP000238163">
    <property type="component" value="Unassembled WGS sequence"/>
</dbReference>
<accession>A0ABX5DGF2</accession>
<reference evidence="5 6" key="1">
    <citation type="submission" date="2018-03" db="EMBL/GenBank/DDBJ databases">
        <title>Genetic Diversity and Phenotypic Plasticity of AHL Mediated Quorum Sensing in Environmental Strains of Vibrio mediterranei.</title>
        <authorList>
            <person name="Lantoine F."/>
            <person name="Vouve F."/>
        </authorList>
    </citation>
    <scope>NUCLEOTIDE SEQUENCE [LARGE SCALE GENOMIC DNA]</scope>
    <source>
        <strain evidence="5 6">17LN0615E</strain>
    </source>
</reference>
<dbReference type="SMART" id="SM00642">
    <property type="entry name" value="Aamy"/>
    <property type="match status" value="1"/>
</dbReference>
<proteinExistence type="predicted"/>
<evidence type="ECO:0000313" key="5">
    <source>
        <dbReference type="EMBL" id="PRQ67505.1"/>
    </source>
</evidence>
<dbReference type="InterPro" id="IPR033746">
    <property type="entry name" value="GGa_phosphorylase"/>
</dbReference>
<dbReference type="CDD" id="cd11356">
    <property type="entry name" value="AmyAc_Sucrose_phosphorylase-like_1"/>
    <property type="match status" value="1"/>
</dbReference>
<dbReference type="PANTHER" id="PTHR38784:SF1">
    <property type="entry name" value="SUCROSE PHOSPHORYLASE"/>
    <property type="match status" value="1"/>
</dbReference>
<sequence>MIKQRIYTKVSALYGEDKAESMTNDILNLVEKWRERAPQYSNWVDQHSTYLITYGDSFKKLGQPTLQTMKCFADKYLAGAISNIHILPMFPYTSDDGFSVVDYREVDPNLGEWQDLNALAENFDLMYDCVINHISKSSDWFQRFLAGDEAYQDYFVECDPELDYSSVTRPRALPLLTPFTKANGNTTHVWTTFSDDQIDINFQSPKVLLESIDILLMYAANGGRSIRLDAIGFIWKVLNTSCIHLPEAHNIIKLWRIVLDEVMPGSLLITETNVPHKENISYFGQGDEAHMVYQFPLPPLTLHAFLCQDSQVLTQWAEGLTKEAVTSLKLGRKTTYFNFLASHDGIGVRPTEGILTNEDRQMMCEHVERKGGRVNYKHNGDGTQSPYELNINYLSAITEPEDNIELKSRKFLAAQAILLSFIGVPAIYYHSLLGSENDLQGMIDSGINRRINREKFELESLEAELDEEGSLRQKVYKEMVRLLNIRKQHKAFSPTSTQSVLELSPQLFGLQRGEGNDAIRFIVNLSENTQHVSLDNGGQDLVSGATFDAQLTLNPYQFVWLTNS</sequence>
<evidence type="ECO:0000256" key="1">
    <source>
        <dbReference type="ARBA" id="ARBA00022676"/>
    </source>
</evidence>
<dbReference type="Gene3D" id="2.60.40.1180">
    <property type="entry name" value="Golgi alpha-mannosidase II"/>
    <property type="match status" value="1"/>
</dbReference>
<dbReference type="RefSeq" id="WP_062456804.1">
    <property type="nucleotide sequence ID" value="NZ_FLLQ01000003.1"/>
</dbReference>
<evidence type="ECO:0000259" key="4">
    <source>
        <dbReference type="SMART" id="SM00642"/>
    </source>
</evidence>
<dbReference type="InterPro" id="IPR013780">
    <property type="entry name" value="Glyco_hydro_b"/>
</dbReference>
<dbReference type="InterPro" id="IPR006047">
    <property type="entry name" value="GH13_cat_dom"/>
</dbReference>
<dbReference type="InterPro" id="IPR017853">
    <property type="entry name" value="GH"/>
</dbReference>
<evidence type="ECO:0000256" key="3">
    <source>
        <dbReference type="SAM" id="Coils"/>
    </source>
</evidence>